<evidence type="ECO:0000313" key="2">
    <source>
        <dbReference type="EMBL" id="KAF9810325.1"/>
    </source>
</evidence>
<sequence length="367" mass="41391">MSTNPDEEGPDQLSAEERKTINENLIKFADEQRLQPDVDQPQLAGLLADALVKKDFSSVCRLLQQSAKDAGMWEVVNEQKTVRDAWTSPYVGDAHTTLLENVREINSSRGMNPYANSMPLLQSSGMGKSRTVDELAKDIFVIPLNVRREATGYPFPHSDPDIYDYLVSANYKTWEVTMLAYYNFFFHLFSGIREEIRTHLKGPYPSQKELAQAWRTHLAPVNSQEDRRMTLYAQMMRDATKSFYSEKRGQTSTQAAAESRGLELAEAIKELAPISPGGLVMVLWRAFYANATKDVRATLIAVVITKLTGIYDFTGVHNDALRDLLDDACLAALSVRLLLEYLPINEDIMHTGRAIHRSLSSLKRLLK</sequence>
<dbReference type="PANTHER" id="PTHR33266">
    <property type="entry name" value="CHROMOSOME 15, WHOLE GENOME SHOTGUN SEQUENCE"/>
    <property type="match status" value="1"/>
</dbReference>
<evidence type="ECO:0000313" key="3">
    <source>
        <dbReference type="Proteomes" id="UP000639403"/>
    </source>
</evidence>
<evidence type="ECO:0000256" key="1">
    <source>
        <dbReference type="SAM" id="MobiDB-lite"/>
    </source>
</evidence>
<protein>
    <submittedName>
        <fullName evidence="2">Uncharacterized protein</fullName>
    </submittedName>
</protein>
<reference evidence="2" key="2">
    <citation type="journal article" name="Front. Microbiol.">
        <title>Degradative Capacity of Two Strains of Rhodonia placenta: From Phenotype to Genotype.</title>
        <authorList>
            <person name="Kolle M."/>
            <person name="Horta M.A.C."/>
            <person name="Nowrousian M."/>
            <person name="Ohm R.A."/>
            <person name="Benz J.P."/>
            <person name="Pilgard A."/>
        </authorList>
    </citation>
    <scope>NUCLEOTIDE SEQUENCE</scope>
    <source>
        <strain evidence="2">FPRL280</strain>
    </source>
</reference>
<feature type="compositionally biased region" description="Acidic residues" evidence="1">
    <location>
        <begin position="1"/>
        <end position="10"/>
    </location>
</feature>
<dbReference type="EMBL" id="JADOXO010000179">
    <property type="protein sequence ID" value="KAF9810325.1"/>
    <property type="molecule type" value="Genomic_DNA"/>
</dbReference>
<name>A0A8H7U0L1_9APHY</name>
<accession>A0A8H7U0L1</accession>
<reference evidence="2" key="1">
    <citation type="submission" date="2020-11" db="EMBL/GenBank/DDBJ databases">
        <authorList>
            <person name="Koelle M."/>
            <person name="Horta M.A.C."/>
            <person name="Nowrousian M."/>
            <person name="Ohm R.A."/>
            <person name="Benz P."/>
            <person name="Pilgard A."/>
        </authorList>
    </citation>
    <scope>NUCLEOTIDE SEQUENCE</scope>
    <source>
        <strain evidence="2">FPRL280</strain>
    </source>
</reference>
<dbReference type="AlphaFoldDB" id="A0A8H7U0L1"/>
<gene>
    <name evidence="2" type="ORF">IEO21_07013</name>
</gene>
<comment type="caution">
    <text evidence="2">The sequence shown here is derived from an EMBL/GenBank/DDBJ whole genome shotgun (WGS) entry which is preliminary data.</text>
</comment>
<proteinExistence type="predicted"/>
<dbReference type="Proteomes" id="UP000639403">
    <property type="component" value="Unassembled WGS sequence"/>
</dbReference>
<dbReference type="PANTHER" id="PTHR33266:SF1">
    <property type="entry name" value="F-BOX DOMAIN-CONTAINING PROTEIN"/>
    <property type="match status" value="1"/>
</dbReference>
<organism evidence="2 3">
    <name type="scientific">Rhodonia placenta</name>
    <dbReference type="NCBI Taxonomy" id="104341"/>
    <lineage>
        <taxon>Eukaryota</taxon>
        <taxon>Fungi</taxon>
        <taxon>Dikarya</taxon>
        <taxon>Basidiomycota</taxon>
        <taxon>Agaricomycotina</taxon>
        <taxon>Agaricomycetes</taxon>
        <taxon>Polyporales</taxon>
        <taxon>Adustoporiaceae</taxon>
        <taxon>Rhodonia</taxon>
    </lineage>
</organism>
<feature type="region of interest" description="Disordered" evidence="1">
    <location>
        <begin position="1"/>
        <end position="20"/>
    </location>
</feature>